<evidence type="ECO:0000256" key="10">
    <source>
        <dbReference type="ARBA" id="ARBA00022676"/>
    </source>
</evidence>
<evidence type="ECO:0000256" key="2">
    <source>
        <dbReference type="ARBA" id="ARBA00004496"/>
    </source>
</evidence>
<gene>
    <name evidence="16" type="primary">hisG</name>
    <name evidence="18" type="ORF">SAMN02745975_02257</name>
</gene>
<evidence type="ECO:0000259" key="17">
    <source>
        <dbReference type="Pfam" id="PF01634"/>
    </source>
</evidence>
<evidence type="ECO:0000256" key="4">
    <source>
        <dbReference type="ARBA" id="ARBA00009489"/>
    </source>
</evidence>
<sequence length="208" mass="23154">MDFVNIALAKGRLAENTLKMLTLQGITFPDYHPGSRKLIYENELQKIRIIFVKPSDVAIYVEKGAADLGVLGKDILMENEANLYEVMDLGFGQCKFVVAALRDYVDQPGKKIRVATKFPNVSRKYFHQLGRPIEVIKLNGSVELAPIIGLSDVIVDIVETGKTLQENGLIIISPICRVSARLVANKVSFKTKMSHISRIIEGLRQNAD</sequence>
<evidence type="ECO:0000256" key="15">
    <source>
        <dbReference type="ARBA" id="ARBA00024861"/>
    </source>
</evidence>
<dbReference type="AlphaFoldDB" id="A0A1M6JXU3"/>
<feature type="domain" description="ATP phosphoribosyltransferase catalytic" evidence="17">
    <location>
        <begin position="53"/>
        <end position="204"/>
    </location>
</feature>
<evidence type="ECO:0000256" key="13">
    <source>
        <dbReference type="ARBA" id="ARBA00022840"/>
    </source>
</evidence>
<dbReference type="CDD" id="cd13595">
    <property type="entry name" value="PBP2_HisGs"/>
    <property type="match status" value="1"/>
</dbReference>
<dbReference type="UniPathway" id="UPA00031">
    <property type="reaction ID" value="UER00006"/>
</dbReference>
<evidence type="ECO:0000256" key="12">
    <source>
        <dbReference type="ARBA" id="ARBA00022741"/>
    </source>
</evidence>
<evidence type="ECO:0000313" key="18">
    <source>
        <dbReference type="EMBL" id="SHJ51519.1"/>
    </source>
</evidence>
<evidence type="ECO:0000256" key="7">
    <source>
        <dbReference type="ARBA" id="ARBA00020998"/>
    </source>
</evidence>
<dbReference type="GO" id="GO:0005737">
    <property type="term" value="C:cytoplasm"/>
    <property type="evidence" value="ECO:0007669"/>
    <property type="project" value="UniProtKB-SubCell"/>
</dbReference>
<comment type="domain">
    <text evidence="16">Lacks the C-terminal regulatory region which is replaced by HisZ.</text>
</comment>
<dbReference type="SUPFAM" id="SSF53850">
    <property type="entry name" value="Periplasmic binding protein-like II"/>
    <property type="match status" value="1"/>
</dbReference>
<dbReference type="GO" id="GO:0005524">
    <property type="term" value="F:ATP binding"/>
    <property type="evidence" value="ECO:0007669"/>
    <property type="project" value="UniProtKB-KW"/>
</dbReference>
<evidence type="ECO:0000256" key="11">
    <source>
        <dbReference type="ARBA" id="ARBA00022679"/>
    </source>
</evidence>
<dbReference type="PANTHER" id="PTHR21403:SF8">
    <property type="entry name" value="ATP PHOSPHORIBOSYLTRANSFERASE"/>
    <property type="match status" value="1"/>
</dbReference>
<name>A0A1M6JXU3_9FIRM</name>
<comment type="catalytic activity">
    <reaction evidence="1 16">
        <text>1-(5-phospho-beta-D-ribosyl)-ATP + diphosphate = 5-phospho-alpha-D-ribose 1-diphosphate + ATP</text>
        <dbReference type="Rhea" id="RHEA:18473"/>
        <dbReference type="ChEBI" id="CHEBI:30616"/>
        <dbReference type="ChEBI" id="CHEBI:33019"/>
        <dbReference type="ChEBI" id="CHEBI:58017"/>
        <dbReference type="ChEBI" id="CHEBI:73183"/>
        <dbReference type="EC" id="2.4.2.17"/>
    </reaction>
</comment>
<dbReference type="EC" id="2.4.2.17" evidence="6 16"/>
<comment type="pathway">
    <text evidence="3 16">Amino-acid biosynthesis; L-histidine biosynthesis; L-histidine from 5-phospho-alpha-D-ribose 1-diphosphate: step 1/9.</text>
</comment>
<comment type="similarity">
    <text evidence="4 16">Belongs to the ATP phosphoribosyltransferase family. Short subfamily.</text>
</comment>
<dbReference type="Proteomes" id="UP000184536">
    <property type="component" value="Unassembled WGS sequence"/>
</dbReference>
<evidence type="ECO:0000256" key="5">
    <source>
        <dbReference type="ARBA" id="ARBA00011496"/>
    </source>
</evidence>
<dbReference type="NCBIfam" id="TIGR00070">
    <property type="entry name" value="hisG"/>
    <property type="match status" value="1"/>
</dbReference>
<evidence type="ECO:0000256" key="6">
    <source>
        <dbReference type="ARBA" id="ARBA00011946"/>
    </source>
</evidence>
<protein>
    <recommendedName>
        <fullName evidence="7 16">ATP phosphoribosyltransferase</fullName>
        <shortName evidence="16">ATP-PRT</shortName>
        <shortName evidence="16">ATP-PRTase</shortName>
        <ecNumber evidence="6 16">2.4.2.17</ecNumber>
    </recommendedName>
</protein>
<dbReference type="FunFam" id="3.40.190.10:FF:000008">
    <property type="entry name" value="ATP phosphoribosyltransferase"/>
    <property type="match status" value="1"/>
</dbReference>
<evidence type="ECO:0000256" key="9">
    <source>
        <dbReference type="ARBA" id="ARBA00022605"/>
    </source>
</evidence>
<dbReference type="Pfam" id="PF01634">
    <property type="entry name" value="HisG"/>
    <property type="match status" value="1"/>
</dbReference>
<keyword evidence="8 16" id="KW-0963">Cytoplasm</keyword>
<comment type="subunit">
    <text evidence="5 16">Heteromultimer composed of HisG and HisZ subunits.</text>
</comment>
<keyword evidence="12 16" id="KW-0547">Nucleotide-binding</keyword>
<dbReference type="RefSeq" id="WP_110941382.1">
    <property type="nucleotide sequence ID" value="NZ_FQZV01000028.1"/>
</dbReference>
<dbReference type="PROSITE" id="PS01316">
    <property type="entry name" value="ATP_P_PHORIBOSYLTR"/>
    <property type="match status" value="1"/>
</dbReference>
<evidence type="ECO:0000256" key="8">
    <source>
        <dbReference type="ARBA" id="ARBA00022490"/>
    </source>
</evidence>
<dbReference type="InterPro" id="IPR013820">
    <property type="entry name" value="ATP_PRibTrfase_cat"/>
</dbReference>
<keyword evidence="10 16" id="KW-0328">Glycosyltransferase</keyword>
<dbReference type="GO" id="GO:0003879">
    <property type="term" value="F:ATP phosphoribosyltransferase activity"/>
    <property type="evidence" value="ECO:0007669"/>
    <property type="project" value="UniProtKB-UniRule"/>
</dbReference>
<keyword evidence="9 16" id="KW-0028">Amino-acid biosynthesis</keyword>
<keyword evidence="14 16" id="KW-0368">Histidine biosynthesis</keyword>
<dbReference type="STRING" id="1121919.SAMN02745975_02257"/>
<evidence type="ECO:0000256" key="3">
    <source>
        <dbReference type="ARBA" id="ARBA00004667"/>
    </source>
</evidence>
<reference evidence="19" key="1">
    <citation type="submission" date="2016-11" db="EMBL/GenBank/DDBJ databases">
        <authorList>
            <person name="Varghese N."/>
            <person name="Submissions S."/>
        </authorList>
    </citation>
    <scope>NUCLEOTIDE SEQUENCE [LARGE SCALE GENOMIC DNA]</scope>
    <source>
        <strain evidence="19">DSM 17957</strain>
    </source>
</reference>
<dbReference type="PANTHER" id="PTHR21403">
    <property type="entry name" value="ATP PHOSPHORIBOSYLTRANSFERASE ATP-PRTASE"/>
    <property type="match status" value="1"/>
</dbReference>
<evidence type="ECO:0000256" key="14">
    <source>
        <dbReference type="ARBA" id="ARBA00023102"/>
    </source>
</evidence>
<dbReference type="InterPro" id="IPR018198">
    <property type="entry name" value="ATP_PRibTrfase_CS"/>
</dbReference>
<evidence type="ECO:0000256" key="16">
    <source>
        <dbReference type="HAMAP-Rule" id="MF_01018"/>
    </source>
</evidence>
<keyword evidence="13 16" id="KW-0067">ATP-binding</keyword>
<evidence type="ECO:0000313" key="19">
    <source>
        <dbReference type="Proteomes" id="UP000184536"/>
    </source>
</evidence>
<evidence type="ECO:0000256" key="1">
    <source>
        <dbReference type="ARBA" id="ARBA00000915"/>
    </source>
</evidence>
<dbReference type="InterPro" id="IPR024893">
    <property type="entry name" value="ATP_PRibTrfase_HisG_short"/>
</dbReference>
<dbReference type="FunFam" id="3.40.190.10:FF:000011">
    <property type="entry name" value="ATP phosphoribosyltransferase"/>
    <property type="match status" value="1"/>
</dbReference>
<comment type="subcellular location">
    <subcellularLocation>
        <location evidence="2 16">Cytoplasm</location>
    </subcellularLocation>
</comment>
<dbReference type="EMBL" id="FQZV01000028">
    <property type="protein sequence ID" value="SHJ51519.1"/>
    <property type="molecule type" value="Genomic_DNA"/>
</dbReference>
<dbReference type="InterPro" id="IPR001348">
    <property type="entry name" value="ATP_PRibTrfase_HisG"/>
</dbReference>
<keyword evidence="11 16" id="KW-0808">Transferase</keyword>
<dbReference type="GO" id="GO:0000105">
    <property type="term" value="P:L-histidine biosynthetic process"/>
    <property type="evidence" value="ECO:0007669"/>
    <property type="project" value="UniProtKB-UniRule"/>
</dbReference>
<dbReference type="HAMAP" id="MF_01018">
    <property type="entry name" value="HisG_Short"/>
    <property type="match status" value="1"/>
</dbReference>
<dbReference type="Gene3D" id="3.40.190.10">
    <property type="entry name" value="Periplasmic binding protein-like II"/>
    <property type="match status" value="2"/>
</dbReference>
<comment type="function">
    <text evidence="15 16">Catalyzes the condensation of ATP and 5-phosphoribose 1-diphosphate to form N'-(5'-phosphoribosyl)-ATP (PR-ATP). Has a crucial role in the pathway because the rate of histidine biosynthesis seems to be controlled primarily by regulation of HisG enzymatic activity.</text>
</comment>
<proteinExistence type="inferred from homology"/>
<accession>A0A1M6JXU3</accession>
<keyword evidence="19" id="KW-1185">Reference proteome</keyword>
<dbReference type="OrthoDB" id="9801867at2"/>
<organism evidence="18 19">
    <name type="scientific">Geosporobacter subterraneus DSM 17957</name>
    <dbReference type="NCBI Taxonomy" id="1121919"/>
    <lineage>
        <taxon>Bacteria</taxon>
        <taxon>Bacillati</taxon>
        <taxon>Bacillota</taxon>
        <taxon>Clostridia</taxon>
        <taxon>Peptostreptococcales</taxon>
        <taxon>Thermotaleaceae</taxon>
        <taxon>Geosporobacter</taxon>
    </lineage>
</organism>